<gene>
    <name evidence="2" type="ORF">A1359_19735</name>
</gene>
<dbReference type="PANTHER" id="PTHR40115:SF1">
    <property type="entry name" value="INNER MEMBRANE PROTEIN WITH PEPSY TM HELIX"/>
    <property type="match status" value="1"/>
</dbReference>
<dbReference type="Pfam" id="PF16357">
    <property type="entry name" value="PepSY_TM_like_2"/>
    <property type="match status" value="1"/>
</dbReference>
<dbReference type="PANTHER" id="PTHR40115">
    <property type="entry name" value="INNER MEMBRANE PROTEIN WITH PEPSY TM HELIX"/>
    <property type="match status" value="1"/>
</dbReference>
<protein>
    <submittedName>
        <fullName evidence="2">Peptidase</fullName>
    </submittedName>
</protein>
<dbReference type="RefSeq" id="WP_066976772.1">
    <property type="nucleotide sequence ID" value="NZ_LUUI01000017.1"/>
</dbReference>
<dbReference type="AlphaFoldDB" id="A0A177NV79"/>
<name>A0A177NV79_9GAMM</name>
<keyword evidence="1" id="KW-0812">Transmembrane</keyword>
<feature type="transmembrane region" description="Helical" evidence="1">
    <location>
        <begin position="182"/>
        <end position="205"/>
    </location>
</feature>
<evidence type="ECO:0000313" key="2">
    <source>
        <dbReference type="EMBL" id="OAI21183.1"/>
    </source>
</evidence>
<keyword evidence="1" id="KW-0472">Membrane</keyword>
<keyword evidence="1" id="KW-1133">Transmembrane helix</keyword>
<dbReference type="STRING" id="980561.A1359_19735"/>
<evidence type="ECO:0000256" key="1">
    <source>
        <dbReference type="SAM" id="Phobius"/>
    </source>
</evidence>
<dbReference type="OrthoDB" id="5567618at2"/>
<accession>A0A177NV79</accession>
<dbReference type="EMBL" id="LUUI01000017">
    <property type="protein sequence ID" value="OAI21183.1"/>
    <property type="molecule type" value="Genomic_DNA"/>
</dbReference>
<evidence type="ECO:0000313" key="3">
    <source>
        <dbReference type="Proteomes" id="UP000078476"/>
    </source>
</evidence>
<feature type="transmembrane region" description="Helical" evidence="1">
    <location>
        <begin position="43"/>
        <end position="63"/>
    </location>
</feature>
<proteinExistence type="predicted"/>
<keyword evidence="3" id="KW-1185">Reference proteome</keyword>
<comment type="caution">
    <text evidence="2">The sequence shown here is derived from an EMBL/GenBank/DDBJ whole genome shotgun (WGS) entry which is preliminary data.</text>
</comment>
<sequence>MNTTTETLQPAAGKPKKSNGGYLFLPKSLARGTFLKWLRRTHAWFGLWGATMGLLFGFTGILLNHRDIMKIPIGRIQQQEVQLALPDPRPADPKAMAAWLGENLHIDTRQAKIKREKAKTVTWNNQPVQQPASWQITVRRPQHLFNAEYWEGNAFVSVKQGNANLLQTLNNLHKGSGMGLGWVLLVDTLAGALLLLCMTGILLWTRLHGPRLAAAGLGLGSFSLVLFFVLSAIAR</sequence>
<organism evidence="2 3">
    <name type="scientific">Methylomonas lenta</name>
    <dbReference type="NCBI Taxonomy" id="980561"/>
    <lineage>
        <taxon>Bacteria</taxon>
        <taxon>Pseudomonadati</taxon>
        <taxon>Pseudomonadota</taxon>
        <taxon>Gammaproteobacteria</taxon>
        <taxon>Methylococcales</taxon>
        <taxon>Methylococcaceae</taxon>
        <taxon>Methylomonas</taxon>
    </lineage>
</organism>
<feature type="transmembrane region" description="Helical" evidence="1">
    <location>
        <begin position="211"/>
        <end position="234"/>
    </location>
</feature>
<dbReference type="InterPro" id="IPR032307">
    <property type="entry name" value="PepSY_TM-like_2"/>
</dbReference>
<dbReference type="Proteomes" id="UP000078476">
    <property type="component" value="Unassembled WGS sequence"/>
</dbReference>
<reference evidence="2 3" key="1">
    <citation type="submission" date="2016-03" db="EMBL/GenBank/DDBJ databases">
        <authorList>
            <person name="Ploux O."/>
        </authorList>
    </citation>
    <scope>NUCLEOTIDE SEQUENCE [LARGE SCALE GENOMIC DNA]</scope>
    <source>
        <strain evidence="2 3">R-45370</strain>
    </source>
</reference>